<dbReference type="PROSITE" id="PS01173">
    <property type="entry name" value="LIPASE_GDXG_HIS"/>
    <property type="match status" value="1"/>
</dbReference>
<reference evidence="4 5" key="1">
    <citation type="submission" date="2018-03" db="EMBL/GenBank/DDBJ databases">
        <title>Genomic Encyclopedia of Archaeal and Bacterial Type Strains, Phase II (KMG-II): from individual species to whole genera.</title>
        <authorList>
            <person name="Goeker M."/>
        </authorList>
    </citation>
    <scope>NUCLEOTIDE SEQUENCE [LARGE SCALE GENOMIC DNA]</scope>
    <source>
        <strain evidence="4 5">DSM 29328</strain>
    </source>
</reference>
<sequence>MLHLVTPGHPPLHWINVGPVQRDHVILYLHGGAYIARSPDTHAGMIARLSKLTGLRVAAPAYRLAPKH</sequence>
<dbReference type="InterPro" id="IPR002168">
    <property type="entry name" value="Lipase_GDXG_HIS_AS"/>
</dbReference>
<evidence type="ECO:0000313" key="5">
    <source>
        <dbReference type="Proteomes" id="UP000239480"/>
    </source>
</evidence>
<name>A0A2T0RWK0_9RHOB</name>
<evidence type="ECO:0000256" key="1">
    <source>
        <dbReference type="ARBA" id="ARBA00010515"/>
    </source>
</evidence>
<dbReference type="Pfam" id="PF07859">
    <property type="entry name" value="Abhydrolase_3"/>
    <property type="match status" value="1"/>
</dbReference>
<dbReference type="InterPro" id="IPR013094">
    <property type="entry name" value="AB_hydrolase_3"/>
</dbReference>
<dbReference type="Proteomes" id="UP000239480">
    <property type="component" value="Unassembled WGS sequence"/>
</dbReference>
<comment type="caution">
    <text evidence="4">The sequence shown here is derived from an EMBL/GenBank/DDBJ whole genome shotgun (WGS) entry which is preliminary data.</text>
</comment>
<dbReference type="GO" id="GO:0016787">
    <property type="term" value="F:hydrolase activity"/>
    <property type="evidence" value="ECO:0007669"/>
    <property type="project" value="UniProtKB-KW"/>
</dbReference>
<dbReference type="AlphaFoldDB" id="A0A2T0RWK0"/>
<keyword evidence="5" id="KW-1185">Reference proteome</keyword>
<evidence type="ECO:0000259" key="3">
    <source>
        <dbReference type="Pfam" id="PF07859"/>
    </source>
</evidence>
<evidence type="ECO:0000313" key="4">
    <source>
        <dbReference type="EMBL" id="PRY25551.1"/>
    </source>
</evidence>
<dbReference type="SUPFAM" id="SSF53474">
    <property type="entry name" value="alpha/beta-Hydrolases"/>
    <property type="match status" value="1"/>
</dbReference>
<comment type="similarity">
    <text evidence="1">Belongs to the 'GDXG' lipolytic enzyme family.</text>
</comment>
<evidence type="ECO:0000256" key="2">
    <source>
        <dbReference type="ARBA" id="ARBA00022801"/>
    </source>
</evidence>
<organism evidence="4 5">
    <name type="scientific">Aliiruegeria haliotis</name>
    <dbReference type="NCBI Taxonomy" id="1280846"/>
    <lineage>
        <taxon>Bacteria</taxon>
        <taxon>Pseudomonadati</taxon>
        <taxon>Pseudomonadota</taxon>
        <taxon>Alphaproteobacteria</taxon>
        <taxon>Rhodobacterales</taxon>
        <taxon>Roseobacteraceae</taxon>
        <taxon>Aliiruegeria</taxon>
    </lineage>
</organism>
<keyword evidence="2 4" id="KW-0378">Hydrolase</keyword>
<proteinExistence type="inferred from homology"/>
<dbReference type="Gene3D" id="3.40.50.1820">
    <property type="entry name" value="alpha/beta hydrolase"/>
    <property type="match status" value="1"/>
</dbReference>
<gene>
    <name evidence="4" type="ORF">CLV78_102731</name>
</gene>
<dbReference type="InterPro" id="IPR029058">
    <property type="entry name" value="AB_hydrolase_fold"/>
</dbReference>
<dbReference type="EMBL" id="PVTD01000002">
    <property type="protein sequence ID" value="PRY25551.1"/>
    <property type="molecule type" value="Genomic_DNA"/>
</dbReference>
<accession>A0A2T0RWK0</accession>
<feature type="domain" description="Alpha/beta hydrolase fold-3" evidence="3">
    <location>
        <begin position="26"/>
        <end position="68"/>
    </location>
</feature>
<protein>
    <submittedName>
        <fullName evidence="4">Alpha/beta hydrolase family protein</fullName>
    </submittedName>
</protein>